<dbReference type="InterPro" id="IPR042566">
    <property type="entry name" value="L1_C"/>
</dbReference>
<dbReference type="EMBL" id="OZ035823">
    <property type="protein sequence ID" value="CAL1569914.1"/>
    <property type="molecule type" value="Genomic_DNA"/>
</dbReference>
<gene>
    <name evidence="2" type="ORF">KC01_LOCUS2277</name>
</gene>
<dbReference type="Gene3D" id="3.30.250.20">
    <property type="entry name" value="L1 transposable element, C-terminal domain"/>
    <property type="match status" value="1"/>
</dbReference>
<dbReference type="PANTHER" id="PTHR11505">
    <property type="entry name" value="L1 TRANSPOSABLE ELEMENT-RELATED"/>
    <property type="match status" value="1"/>
</dbReference>
<evidence type="ECO:0000313" key="3">
    <source>
        <dbReference type="Proteomes" id="UP001497482"/>
    </source>
</evidence>
<accession>A0AAV2J431</accession>
<reference evidence="2 3" key="1">
    <citation type="submission" date="2024-04" db="EMBL/GenBank/DDBJ databases">
        <authorList>
            <person name="Waldvogel A.-M."/>
            <person name="Schoenle A."/>
        </authorList>
    </citation>
    <scope>NUCLEOTIDE SEQUENCE [LARGE SCALE GENOMIC DNA]</scope>
</reference>
<sequence length="247" mass="27590">MPPKKDDVQSQKSAAASSDAILAAVNKLGAKLAKVSQQVDGIKKSMEERLDTIEAHLSTLQNDHSQTQQRLEETDETFSQVDVRLSELETTCAELQVASNALKAKINDLEGRSQRLNIRIVGIKEDEEKPNPTSFVTRPKPQDHERPRVIIDKIHNDRDIAVIFKLSRQKAPLQYKGNKVFICLDYTAEVSSQRQAFNTVKKKLTDAGATCTLRFPAKLNVDYNNKVQVFNTPSEAERFASSLSANP</sequence>
<keyword evidence="3" id="KW-1185">Reference proteome</keyword>
<evidence type="ECO:0000256" key="1">
    <source>
        <dbReference type="SAM" id="Coils"/>
    </source>
</evidence>
<dbReference type="AlphaFoldDB" id="A0AAV2J431"/>
<name>A0AAV2J431_KNICA</name>
<protein>
    <submittedName>
        <fullName evidence="2">Uncharacterized protein</fullName>
    </submittedName>
</protein>
<evidence type="ECO:0000313" key="2">
    <source>
        <dbReference type="EMBL" id="CAL1569914.1"/>
    </source>
</evidence>
<dbReference type="InterPro" id="IPR004244">
    <property type="entry name" value="Transposase_22"/>
</dbReference>
<organism evidence="2 3">
    <name type="scientific">Knipowitschia caucasica</name>
    <name type="common">Caucasian dwarf goby</name>
    <name type="synonym">Pomatoschistus caucasicus</name>
    <dbReference type="NCBI Taxonomy" id="637954"/>
    <lineage>
        <taxon>Eukaryota</taxon>
        <taxon>Metazoa</taxon>
        <taxon>Chordata</taxon>
        <taxon>Craniata</taxon>
        <taxon>Vertebrata</taxon>
        <taxon>Euteleostomi</taxon>
        <taxon>Actinopterygii</taxon>
        <taxon>Neopterygii</taxon>
        <taxon>Teleostei</taxon>
        <taxon>Neoteleostei</taxon>
        <taxon>Acanthomorphata</taxon>
        <taxon>Gobiaria</taxon>
        <taxon>Gobiiformes</taxon>
        <taxon>Gobioidei</taxon>
        <taxon>Gobiidae</taxon>
        <taxon>Gobiinae</taxon>
        <taxon>Knipowitschia</taxon>
    </lineage>
</organism>
<keyword evidence="1" id="KW-0175">Coiled coil</keyword>
<dbReference type="SUPFAM" id="SSF57997">
    <property type="entry name" value="Tropomyosin"/>
    <property type="match status" value="1"/>
</dbReference>
<dbReference type="Proteomes" id="UP001497482">
    <property type="component" value="Chromosome 1"/>
</dbReference>
<dbReference type="Gene3D" id="1.20.5.340">
    <property type="match status" value="1"/>
</dbReference>
<proteinExistence type="predicted"/>
<feature type="coiled-coil region" evidence="1">
    <location>
        <begin position="43"/>
        <end position="119"/>
    </location>
</feature>